<dbReference type="GO" id="GO:0046872">
    <property type="term" value="F:metal ion binding"/>
    <property type="evidence" value="ECO:0007669"/>
    <property type="project" value="UniProtKB-KW"/>
</dbReference>
<evidence type="ECO:0000313" key="10">
    <source>
        <dbReference type="Proteomes" id="UP000552700"/>
    </source>
</evidence>
<dbReference type="InterPro" id="IPR029061">
    <property type="entry name" value="THDP-binding"/>
</dbReference>
<dbReference type="Proteomes" id="UP000552700">
    <property type="component" value="Unassembled WGS sequence"/>
</dbReference>
<dbReference type="GO" id="GO:0004739">
    <property type="term" value="F:pyruvate dehydrogenase (acetyl-transferring) activity"/>
    <property type="evidence" value="ECO:0007669"/>
    <property type="project" value="UniProtKB-EC"/>
</dbReference>
<comment type="cofactor">
    <cofactor evidence="2">
        <name>thiamine diphosphate</name>
        <dbReference type="ChEBI" id="CHEBI:58937"/>
    </cofactor>
</comment>
<dbReference type="InterPro" id="IPR051157">
    <property type="entry name" value="PDH/Transketolase"/>
</dbReference>
<gene>
    <name evidence="9" type="ORF">FHS92_002979</name>
</gene>
<dbReference type="SUPFAM" id="SSF52518">
    <property type="entry name" value="Thiamin diphosphate-binding fold (THDP-binding)"/>
    <property type="match status" value="2"/>
</dbReference>
<feature type="binding site" evidence="7">
    <location>
        <position position="164"/>
    </location>
    <ligand>
        <name>Mg(2+)</name>
        <dbReference type="ChEBI" id="CHEBI:18420"/>
    </ligand>
</feature>
<dbReference type="PIRSF" id="PIRSF000156">
    <property type="entry name" value="Pyruvate_dh_E1"/>
    <property type="match status" value="1"/>
</dbReference>
<reference evidence="9 10" key="1">
    <citation type="submission" date="2020-08" db="EMBL/GenBank/DDBJ databases">
        <title>Genomic Encyclopedia of Type Strains, Phase IV (KMG-IV): sequencing the most valuable type-strain genomes for metagenomic binning, comparative biology and taxonomic classification.</title>
        <authorList>
            <person name="Goeker M."/>
        </authorList>
    </citation>
    <scope>NUCLEOTIDE SEQUENCE [LARGE SCALE GENOMIC DNA]</scope>
    <source>
        <strain evidence="9 10">DSM 102255</strain>
    </source>
</reference>
<keyword evidence="9" id="KW-0670">Pyruvate</keyword>
<dbReference type="SUPFAM" id="SSF52922">
    <property type="entry name" value="TK C-terminal domain-like"/>
    <property type="match status" value="1"/>
</dbReference>
<evidence type="ECO:0000259" key="8">
    <source>
        <dbReference type="SMART" id="SM00861"/>
    </source>
</evidence>
<keyword evidence="7" id="KW-0460">Magnesium</keyword>
<sequence length="778" mass="84363">MATIASDRQDVIDNLDLLETRLRWLSSWTIHNANHIRPKRDGLKVGGHQASCSSMTAIMAALYFHALGPQDKVAVKPHAGPVLHAIHYLLGNQSLDKLRRFRGLGGVQSYPSRTKDSIPVDFSTGSVGLGVAVTAFSSLVQDYLIAHGQVREEDAGRMIALMGDAELDEGNIYECLIEGYKHDLRNCWWIVDYNRQSLDSTTAERMFRRFDDIFETCGWRVLTLKYGKLQRAAFARPGGKSLEEWIDNCPNADYAVLTYKGGAAWRERLMADIGGKPNVKKLLDSFDDNALAALMTNLGGHCVETLVEAFDSAQDDKPTLFIAYTVKGYGLPLAGHKDNHSGMMNPPQIAQLRSDLGIKEGEEWEPWGGLGDNVAAQLAAFVAQSPIARVKPEPVAPAVVVPAIPAPEGEEHSTQAVFGRILLDLAKSGHELADRIVTTAPDVTQTTNLGAFVNQRGLFRRQELADVFHKAKIPSAQKWAQHAAGQHIELGIAENNFFLMLAALGLSASHYGTRLIPVGTVYDPFIARGLDALNYGCYQDARFLLVGTPSGITLAAEGGAHQSINTPLIGMGQPNLTSFEPAFADELAVMMEYAFGHMQRDDGSSVYLRLSTRSIAQVARADDSWKQDALKGGYWLKQPGANAEAAIVFSGVVAPEALAAWEQLAEDMPGLGLLNITSPDLLHRGWSAHRAARWTGGADEPCHAETLLSALAPGAGLVTVLDGSPGALSWLGGVKGMRVSPLGIDRFGQTGDLPDLYRTYRLDADAIVEAAAELFLEH</sequence>
<dbReference type="AlphaFoldDB" id="A0A841J9I7"/>
<evidence type="ECO:0000256" key="7">
    <source>
        <dbReference type="PIRSR" id="PIRSR000156-1"/>
    </source>
</evidence>
<evidence type="ECO:0000256" key="4">
    <source>
        <dbReference type="ARBA" id="ARBA00007131"/>
    </source>
</evidence>
<proteinExistence type="inferred from homology"/>
<evidence type="ECO:0000256" key="1">
    <source>
        <dbReference type="ARBA" id="ARBA00001946"/>
    </source>
</evidence>
<evidence type="ECO:0000256" key="3">
    <source>
        <dbReference type="ARBA" id="ARBA00003157"/>
    </source>
</evidence>
<keyword evidence="10" id="KW-1185">Reference proteome</keyword>
<feature type="domain" description="Transketolase-like pyrimidine-binding" evidence="8">
    <location>
        <begin position="412"/>
        <end position="617"/>
    </location>
</feature>
<evidence type="ECO:0000256" key="5">
    <source>
        <dbReference type="ARBA" id="ARBA00017172"/>
    </source>
</evidence>
<dbReference type="Pfam" id="PF17831">
    <property type="entry name" value="PDH_E1_M"/>
    <property type="match status" value="1"/>
</dbReference>
<dbReference type="InterPro" id="IPR004660">
    <property type="entry name" value="PDH_E1"/>
</dbReference>
<feature type="binding site" evidence="7">
    <location>
        <position position="194"/>
    </location>
    <ligand>
        <name>Mg(2+)</name>
        <dbReference type="ChEBI" id="CHEBI:18420"/>
    </ligand>
</feature>
<dbReference type="RefSeq" id="WP_184081529.1">
    <property type="nucleotide sequence ID" value="NZ_JACIJP010000006.1"/>
</dbReference>
<dbReference type="InterPro" id="IPR005474">
    <property type="entry name" value="Transketolase_N"/>
</dbReference>
<evidence type="ECO:0000256" key="6">
    <source>
        <dbReference type="ARBA" id="ARBA00051231"/>
    </source>
</evidence>
<comment type="caution">
    <text evidence="9">The sequence shown here is derived from an EMBL/GenBank/DDBJ whole genome shotgun (WGS) entry which is preliminary data.</text>
</comment>
<dbReference type="Gene3D" id="3.40.50.920">
    <property type="match status" value="1"/>
</dbReference>
<name>A0A841J9I7_9SPHN</name>
<dbReference type="PANTHER" id="PTHR43825:SF4">
    <property type="entry name" value="PYRUVATE DEHYDROGENASE E1 COMPONENT"/>
    <property type="match status" value="1"/>
</dbReference>
<dbReference type="Pfam" id="PF00456">
    <property type="entry name" value="Transketolase_N"/>
    <property type="match status" value="1"/>
</dbReference>
<dbReference type="InterPro" id="IPR005475">
    <property type="entry name" value="Transketolase-like_Pyr-bd"/>
</dbReference>
<comment type="function">
    <text evidence="3">Component of the pyruvate dehydrogenase (PDH) complex, that catalyzes the overall conversion of pyruvate to acetyl-CoA and CO(2).</text>
</comment>
<keyword evidence="9" id="KW-0560">Oxidoreductase</keyword>
<dbReference type="EMBL" id="JACIJP010000006">
    <property type="protein sequence ID" value="MBB6125218.1"/>
    <property type="molecule type" value="Genomic_DNA"/>
</dbReference>
<comment type="similarity">
    <text evidence="4">Belongs to the transketolase family.</text>
</comment>
<protein>
    <recommendedName>
        <fullName evidence="5">Pyruvate dehydrogenase E1 component</fullName>
    </recommendedName>
</protein>
<accession>A0A841J9I7</accession>
<dbReference type="InterPro" id="IPR041621">
    <property type="entry name" value="PDH_E1_M"/>
</dbReference>
<organism evidence="9 10">
    <name type="scientific">Sphingobium subterraneum</name>
    <dbReference type="NCBI Taxonomy" id="627688"/>
    <lineage>
        <taxon>Bacteria</taxon>
        <taxon>Pseudomonadati</taxon>
        <taxon>Pseudomonadota</taxon>
        <taxon>Alphaproteobacteria</taxon>
        <taxon>Sphingomonadales</taxon>
        <taxon>Sphingomonadaceae</taxon>
        <taxon>Sphingobium</taxon>
    </lineage>
</organism>
<dbReference type="InterPro" id="IPR009014">
    <property type="entry name" value="Transketo_C/PFOR_II"/>
</dbReference>
<dbReference type="SMART" id="SM00861">
    <property type="entry name" value="Transket_pyr"/>
    <property type="match status" value="1"/>
</dbReference>
<keyword evidence="7" id="KW-0479">Metal-binding</keyword>
<dbReference type="PANTHER" id="PTHR43825">
    <property type="entry name" value="PYRUVATE DEHYDROGENASE E1 COMPONENT"/>
    <property type="match status" value="1"/>
</dbReference>
<evidence type="ECO:0000313" key="9">
    <source>
        <dbReference type="EMBL" id="MBB6125218.1"/>
    </source>
</evidence>
<comment type="cofactor">
    <cofactor evidence="1 7">
        <name>Mg(2+)</name>
        <dbReference type="ChEBI" id="CHEBI:18420"/>
    </cofactor>
</comment>
<comment type="catalytic activity">
    <reaction evidence="6">
        <text>N(6)-[(R)-lipoyl]-L-lysyl-[protein] + pyruvate + H(+) = N(6)-[(R)-S(8)-acetyldihydrolipoyl]-L-lysyl-[protein] + CO2</text>
        <dbReference type="Rhea" id="RHEA:19189"/>
        <dbReference type="Rhea" id="RHEA-COMP:10474"/>
        <dbReference type="Rhea" id="RHEA-COMP:10478"/>
        <dbReference type="ChEBI" id="CHEBI:15361"/>
        <dbReference type="ChEBI" id="CHEBI:15378"/>
        <dbReference type="ChEBI" id="CHEBI:16526"/>
        <dbReference type="ChEBI" id="CHEBI:83099"/>
        <dbReference type="ChEBI" id="CHEBI:83111"/>
        <dbReference type="EC" id="1.2.4.1"/>
    </reaction>
</comment>
<evidence type="ECO:0000256" key="2">
    <source>
        <dbReference type="ARBA" id="ARBA00001964"/>
    </source>
</evidence>
<feature type="binding site" evidence="7">
    <location>
        <position position="196"/>
    </location>
    <ligand>
        <name>Mg(2+)</name>
        <dbReference type="ChEBI" id="CHEBI:18420"/>
    </ligand>
</feature>
<dbReference type="Gene3D" id="3.40.50.970">
    <property type="match status" value="2"/>
</dbReference>